<dbReference type="PANTHER" id="PTHR42732">
    <property type="entry name" value="BETA-GALACTOSIDASE"/>
    <property type="match status" value="1"/>
</dbReference>
<dbReference type="SUPFAM" id="SSF51445">
    <property type="entry name" value="(Trans)glycosidases"/>
    <property type="match status" value="1"/>
</dbReference>
<dbReference type="InterPro" id="IPR051913">
    <property type="entry name" value="GH2_Domain-Containing"/>
</dbReference>
<proteinExistence type="inferred from homology"/>
<keyword evidence="2 10" id="KW-0378">Hydrolase</keyword>
<evidence type="ECO:0000259" key="5">
    <source>
        <dbReference type="Pfam" id="PF00703"/>
    </source>
</evidence>
<feature type="domain" description="Glycosyl hydrolases family 2 sugar binding" evidence="7">
    <location>
        <begin position="138"/>
        <end position="233"/>
    </location>
</feature>
<dbReference type="Pfam" id="PF16355">
    <property type="entry name" value="DUF4982"/>
    <property type="match status" value="1"/>
</dbReference>
<dbReference type="InterPro" id="IPR040605">
    <property type="entry name" value="Glyco_hydro2_dom5"/>
</dbReference>
<feature type="domain" description="Glycoside hydrolase family 2 catalytic" evidence="6">
    <location>
        <begin position="349"/>
        <end position="429"/>
    </location>
</feature>
<dbReference type="Proteomes" id="UP000297540">
    <property type="component" value="Unassembled WGS sequence"/>
</dbReference>
<dbReference type="RefSeq" id="WP_133228764.1">
    <property type="nucleotide sequence ID" value="NZ_SOZE01000006.1"/>
</dbReference>
<feature type="domain" description="Glycoside hydrolase family 2 catalytic" evidence="6">
    <location>
        <begin position="439"/>
        <end position="495"/>
    </location>
</feature>
<evidence type="ECO:0000259" key="8">
    <source>
        <dbReference type="Pfam" id="PF16355"/>
    </source>
</evidence>
<evidence type="ECO:0000259" key="6">
    <source>
        <dbReference type="Pfam" id="PF02836"/>
    </source>
</evidence>
<dbReference type="GO" id="GO:0005975">
    <property type="term" value="P:carbohydrate metabolic process"/>
    <property type="evidence" value="ECO:0007669"/>
    <property type="project" value="InterPro"/>
</dbReference>
<dbReference type="Pfam" id="PF02836">
    <property type="entry name" value="Glyco_hydro_2_C"/>
    <property type="match status" value="2"/>
</dbReference>
<evidence type="ECO:0000313" key="10">
    <source>
        <dbReference type="EMBL" id="TFF38516.1"/>
    </source>
</evidence>
<keyword evidence="11" id="KW-1185">Reference proteome</keyword>
<dbReference type="AlphaFoldDB" id="A0A4Y8SJD6"/>
<dbReference type="InterPro" id="IPR036156">
    <property type="entry name" value="Beta-gal/glucu_dom_sf"/>
</dbReference>
<feature type="domain" description="Glycoside hydrolase family 2 immunoglobulin-like beta-sandwich" evidence="5">
    <location>
        <begin position="244"/>
        <end position="347"/>
    </location>
</feature>
<dbReference type="Gene3D" id="2.60.120.260">
    <property type="entry name" value="Galactose-binding domain-like"/>
    <property type="match status" value="1"/>
</dbReference>
<dbReference type="InterPro" id="IPR006103">
    <property type="entry name" value="Glyco_hydro_2_cat"/>
</dbReference>
<gene>
    <name evidence="10" type="ORF">E2R66_08600</name>
</gene>
<feature type="domain" description="Glycoside hydrolase family 2" evidence="9">
    <location>
        <begin position="722"/>
        <end position="821"/>
    </location>
</feature>
<dbReference type="NCBIfam" id="NF041462">
    <property type="entry name" value="GalA"/>
    <property type="match status" value="1"/>
</dbReference>
<accession>A0A4Y8SJD6</accession>
<evidence type="ECO:0000259" key="9">
    <source>
        <dbReference type="Pfam" id="PF18565"/>
    </source>
</evidence>
<dbReference type="InterPro" id="IPR032311">
    <property type="entry name" value="DUF4982"/>
</dbReference>
<dbReference type="PROSITE" id="PS00608">
    <property type="entry name" value="GLYCOSYL_HYDROL_F2_2"/>
    <property type="match status" value="1"/>
</dbReference>
<dbReference type="InterPro" id="IPR006102">
    <property type="entry name" value="Ig-like_GH2"/>
</dbReference>
<dbReference type="OrthoDB" id="9801077at2"/>
<protein>
    <submittedName>
        <fullName evidence="10">Glycoside hydrolase family 2 protein</fullName>
    </submittedName>
</protein>
<dbReference type="Gene3D" id="3.20.20.80">
    <property type="entry name" value="Glycosidases"/>
    <property type="match status" value="1"/>
</dbReference>
<evidence type="ECO:0000256" key="1">
    <source>
        <dbReference type="ARBA" id="ARBA00007401"/>
    </source>
</evidence>
<dbReference type="Pfam" id="PF18565">
    <property type="entry name" value="Glyco_hydro2_C5"/>
    <property type="match status" value="1"/>
</dbReference>
<keyword evidence="4" id="KW-0732">Signal</keyword>
<dbReference type="InterPro" id="IPR008979">
    <property type="entry name" value="Galactose-bd-like_sf"/>
</dbReference>
<comment type="caution">
    <text evidence="10">The sequence shown here is derived from an EMBL/GenBank/DDBJ whole genome shotgun (WGS) entry which is preliminary data.</text>
</comment>
<comment type="similarity">
    <text evidence="1">Belongs to the glycosyl hydrolase 2 family.</text>
</comment>
<dbReference type="SUPFAM" id="SSF49303">
    <property type="entry name" value="beta-Galactosidase/glucuronidase domain"/>
    <property type="match status" value="1"/>
</dbReference>
<evidence type="ECO:0000256" key="3">
    <source>
        <dbReference type="ARBA" id="ARBA00023295"/>
    </source>
</evidence>
<evidence type="ECO:0000259" key="7">
    <source>
        <dbReference type="Pfam" id="PF02837"/>
    </source>
</evidence>
<name>A0A4Y8SJD6_9SPHI</name>
<dbReference type="Gene3D" id="2.60.40.10">
    <property type="entry name" value="Immunoglobulins"/>
    <property type="match status" value="3"/>
</dbReference>
<reference evidence="10 11" key="1">
    <citation type="journal article" date="2017" name="Int. J. Syst. Evol. Microbiol.">
        <title>Mucilaginibacterpsychrotolerans sp. nov., isolated from peatlands.</title>
        <authorList>
            <person name="Deng Y."/>
            <person name="Shen L."/>
            <person name="Xu B."/>
            <person name="Liu Y."/>
            <person name="Gu Z."/>
            <person name="Liu H."/>
            <person name="Zhou Y."/>
        </authorList>
    </citation>
    <scope>NUCLEOTIDE SEQUENCE [LARGE SCALE GENOMIC DNA]</scope>
    <source>
        <strain evidence="10 11">NH7-4</strain>
    </source>
</reference>
<dbReference type="PANTHER" id="PTHR42732:SF1">
    <property type="entry name" value="BETA-MANNOSIDASE"/>
    <property type="match status" value="1"/>
</dbReference>
<dbReference type="InterPro" id="IPR023232">
    <property type="entry name" value="Glyco_hydro_2_AS"/>
</dbReference>
<evidence type="ECO:0000313" key="11">
    <source>
        <dbReference type="Proteomes" id="UP000297540"/>
    </source>
</evidence>
<feature type="signal peptide" evidence="4">
    <location>
        <begin position="1"/>
        <end position="34"/>
    </location>
</feature>
<evidence type="ECO:0000256" key="2">
    <source>
        <dbReference type="ARBA" id="ARBA00022801"/>
    </source>
</evidence>
<evidence type="ECO:0000256" key="4">
    <source>
        <dbReference type="SAM" id="SignalP"/>
    </source>
</evidence>
<sequence length="826" mass="92165">MNRYTHFKNQVLQILLLGVSSFLLSALNLTDATAQNKQAGSPKRTKEKFDFNWQFHKGDIAIKLAVRVGQGGITDTNVPVITKKDTALDYTNFESARVLKQVDWNEVDLPHDWAIEGTFVHDNTLGSQPAGSGYLPTGIGFYRKEFEIPEASKGKKVSVEFDGIFRNSTVWVNGHLMGTHQSGYTPCNYDLTDVLRYGNEGKNVMLVKVDATQPEGWWYEGAGIYRHVWLITTDRLHVGRFGTYVTTPIVSDAAATVNMKTTLRNEYSTPKNAKLVSTILDSKGLVLDTKTSLCSIEPLGTTEISQTGAINKPRLWWPETPNLYKIRTEVWENGNMVDTYETTFGVRTVEINRNGVFLNRKYYPVKGTCNHQDFAGIGVALPDKINLYKLKLLKEMGSNAYRCSHHPPTPELLNMCDSIGMLVMDENRHLSGSEQGLKDLSTMLYRDRNHPSVFMWGMENEEAIQGTVTGARILKTLVETVHKIDPTRPVTAAMNHARNDGGYSNELDVVGYNYGDKGLAYVKDHENYPNRVIFCTESTSYVSTRGEYVNDWGKTYVSNLGKWQPDWGPLPGEDWADIVKYPFLGGTFVWTGFDYRGEPTPFQWPSVSSHFGIMDVCGFPKDGYYAYKAAWGDKPVVHIFPHWNWPGKEGDSVTVHCYTNCDEVELFLNGKKISRQKAVPYTKLIWKLVYKPGKLEARGYTNGKLVTSDVVETTTATAQVALNSDVEVLKADGTDVAVIRVAIKDAKGRVVPTAANLVKFSIEGPGRIIGTGNGNPSSHEPDKASQRMAFNGYCLVLVQSNKQAGEIRLKASSETLKGDEVVIKVQ</sequence>
<dbReference type="InterPro" id="IPR017853">
    <property type="entry name" value="GH"/>
</dbReference>
<dbReference type="InterPro" id="IPR006104">
    <property type="entry name" value="Glyco_hydro_2_N"/>
</dbReference>
<dbReference type="InterPro" id="IPR013783">
    <property type="entry name" value="Ig-like_fold"/>
</dbReference>
<dbReference type="GO" id="GO:0004553">
    <property type="term" value="F:hydrolase activity, hydrolyzing O-glycosyl compounds"/>
    <property type="evidence" value="ECO:0007669"/>
    <property type="project" value="InterPro"/>
</dbReference>
<dbReference type="Pfam" id="PF02837">
    <property type="entry name" value="Glyco_hydro_2_N"/>
    <property type="match status" value="1"/>
</dbReference>
<dbReference type="SUPFAM" id="SSF49785">
    <property type="entry name" value="Galactose-binding domain-like"/>
    <property type="match status" value="1"/>
</dbReference>
<dbReference type="InterPro" id="IPR048230">
    <property type="entry name" value="GalA-like"/>
</dbReference>
<keyword evidence="3" id="KW-0326">Glycosidase</keyword>
<dbReference type="Pfam" id="PF00703">
    <property type="entry name" value="Glyco_hydro_2"/>
    <property type="match status" value="1"/>
</dbReference>
<dbReference type="EMBL" id="SOZE01000006">
    <property type="protein sequence ID" value="TFF38516.1"/>
    <property type="molecule type" value="Genomic_DNA"/>
</dbReference>
<organism evidence="10 11">
    <name type="scientific">Mucilaginibacter psychrotolerans</name>
    <dbReference type="NCBI Taxonomy" id="1524096"/>
    <lineage>
        <taxon>Bacteria</taxon>
        <taxon>Pseudomonadati</taxon>
        <taxon>Bacteroidota</taxon>
        <taxon>Sphingobacteriia</taxon>
        <taxon>Sphingobacteriales</taxon>
        <taxon>Sphingobacteriaceae</taxon>
        <taxon>Mucilaginibacter</taxon>
    </lineage>
</organism>
<feature type="domain" description="DUF4982" evidence="8">
    <location>
        <begin position="650"/>
        <end position="706"/>
    </location>
</feature>
<feature type="chain" id="PRO_5021251625" evidence="4">
    <location>
        <begin position="35"/>
        <end position="826"/>
    </location>
</feature>